<sequence length="67" mass="7289">MKKQFKTNVKCGACVATITPEMEKIAAGSWQVDLTHPDRILTVESEKGATEIIHALETAGYKGELLS</sequence>
<comment type="caution">
    <text evidence="1">The sequence shown here is derived from an EMBL/GenBank/DDBJ whole genome shotgun (WGS) entry which is preliminary data.</text>
</comment>
<evidence type="ECO:0000313" key="2">
    <source>
        <dbReference type="Proteomes" id="UP001142175"/>
    </source>
</evidence>
<dbReference type="EMBL" id="JANSUY010000004">
    <property type="protein sequence ID" value="MCR9015182.1"/>
    <property type="molecule type" value="Genomic_DNA"/>
</dbReference>
<name>A0A9X2SYD0_9BACT</name>
<dbReference type="Proteomes" id="UP001142175">
    <property type="component" value="Unassembled WGS sequence"/>
</dbReference>
<gene>
    <name evidence="1" type="ORF">NU887_09055</name>
</gene>
<dbReference type="GO" id="GO:0046872">
    <property type="term" value="F:metal ion binding"/>
    <property type="evidence" value="ECO:0007669"/>
    <property type="project" value="InterPro"/>
</dbReference>
<evidence type="ECO:0000313" key="1">
    <source>
        <dbReference type="EMBL" id="MCR9015182.1"/>
    </source>
</evidence>
<keyword evidence="2" id="KW-1185">Reference proteome</keyword>
<accession>A0A9X2SYD0</accession>
<dbReference type="Gene3D" id="3.30.70.100">
    <property type="match status" value="1"/>
</dbReference>
<dbReference type="AlphaFoldDB" id="A0A9X2SYD0"/>
<protein>
    <submittedName>
        <fullName evidence="1">Heavy-metal-associated domain-containing protein</fullName>
    </submittedName>
</protein>
<proteinExistence type="predicted"/>
<reference evidence="1" key="1">
    <citation type="submission" date="2022-08" db="EMBL/GenBank/DDBJ databases">
        <authorList>
            <person name="Zhang D."/>
        </authorList>
    </citation>
    <scope>NUCLEOTIDE SEQUENCE</scope>
    <source>
        <strain evidence="1">XJ19-11</strain>
    </source>
</reference>
<dbReference type="SUPFAM" id="SSF55008">
    <property type="entry name" value="HMA, heavy metal-associated domain"/>
    <property type="match status" value="1"/>
</dbReference>
<organism evidence="1 2">
    <name type="scientific">Aquiflexum gelatinilyticum</name>
    <dbReference type="NCBI Taxonomy" id="2961943"/>
    <lineage>
        <taxon>Bacteria</taxon>
        <taxon>Pseudomonadati</taxon>
        <taxon>Bacteroidota</taxon>
        <taxon>Cytophagia</taxon>
        <taxon>Cytophagales</taxon>
        <taxon>Cyclobacteriaceae</taxon>
        <taxon>Aquiflexum</taxon>
    </lineage>
</organism>
<dbReference type="RefSeq" id="WP_258423038.1">
    <property type="nucleotide sequence ID" value="NZ_JANAEZ010000002.1"/>
</dbReference>
<dbReference type="InterPro" id="IPR036163">
    <property type="entry name" value="HMA_dom_sf"/>
</dbReference>